<name>A0A484HJ22_9BACT</name>
<evidence type="ECO:0000313" key="2">
    <source>
        <dbReference type="EMBL" id="VEN74238.1"/>
    </source>
</evidence>
<keyword evidence="1" id="KW-0732">Signal</keyword>
<evidence type="ECO:0000256" key="1">
    <source>
        <dbReference type="SAM" id="SignalP"/>
    </source>
</evidence>
<protein>
    <recommendedName>
        <fullName evidence="3">Lipoprotein</fullName>
    </recommendedName>
</protein>
<evidence type="ECO:0008006" key="3">
    <source>
        <dbReference type="Google" id="ProtNLM"/>
    </source>
</evidence>
<reference evidence="2" key="1">
    <citation type="submission" date="2019-01" db="EMBL/GenBank/DDBJ databases">
        <authorList>
            <consortium name="Genoscope - CEA"/>
            <person name="William W."/>
        </authorList>
    </citation>
    <scope>NUCLEOTIDE SEQUENCE</scope>
    <source>
        <strain evidence="2">CR-1</strain>
    </source>
</reference>
<dbReference type="EMBL" id="CAACVI010000023">
    <property type="protein sequence ID" value="VEN74238.1"/>
    <property type="molecule type" value="Genomic_DNA"/>
</dbReference>
<dbReference type="PROSITE" id="PS51257">
    <property type="entry name" value="PROKAR_LIPOPROTEIN"/>
    <property type="match status" value="1"/>
</dbReference>
<dbReference type="AlphaFoldDB" id="A0A484HJ22"/>
<feature type="signal peptide" evidence="1">
    <location>
        <begin position="1"/>
        <end position="19"/>
    </location>
</feature>
<gene>
    <name evidence="2" type="ORF">EPICR_30173</name>
</gene>
<organism evidence="2">
    <name type="scientific">uncultured Desulfobacteraceae bacterium</name>
    <dbReference type="NCBI Taxonomy" id="218296"/>
    <lineage>
        <taxon>Bacteria</taxon>
        <taxon>Pseudomonadati</taxon>
        <taxon>Thermodesulfobacteriota</taxon>
        <taxon>Desulfobacteria</taxon>
        <taxon>Desulfobacterales</taxon>
        <taxon>Desulfobacteraceae</taxon>
        <taxon>environmental samples</taxon>
    </lineage>
</organism>
<proteinExistence type="predicted"/>
<sequence length="245" mass="27160">MKKFFFGILALIVSGCAMGPKLQPLPVFNIEKNSRIGIINFIPPNPKHIHIGTTVFNNFKKEYQVDWNIPGFINGETRRQAARLGYKTVIIKPDETLKAQLTDRTLVKENRTVLNPSVSPLLSQLTEQYGINLLFIFEPAEGGVVLHNVVRVEGHGLGTRSVLGMGYGKAFAMFDADAVCLKPLSPTRGALCLKDSPIPGFKVFGNMGKISKEDKDKAGAVIKNFIMEWISDLMKQSNLDARSKR</sequence>
<feature type="chain" id="PRO_5019791167" description="Lipoprotein" evidence="1">
    <location>
        <begin position="20"/>
        <end position="245"/>
    </location>
</feature>
<accession>A0A484HJ22</accession>